<evidence type="ECO:0000313" key="4">
    <source>
        <dbReference type="Proteomes" id="UP001139485"/>
    </source>
</evidence>
<dbReference type="EMBL" id="JAMOIL010000007">
    <property type="protein sequence ID" value="MCM0619945.1"/>
    <property type="molecule type" value="Genomic_DNA"/>
</dbReference>
<dbReference type="PANTHER" id="PTHR43685:SF11">
    <property type="entry name" value="GLYCOSYLTRANSFERASE TAGX-RELATED"/>
    <property type="match status" value="1"/>
</dbReference>
<dbReference type="Pfam" id="PF00535">
    <property type="entry name" value="Glycos_transf_2"/>
    <property type="match status" value="1"/>
</dbReference>
<dbReference type="Proteomes" id="UP001139485">
    <property type="component" value="Unassembled WGS sequence"/>
</dbReference>
<dbReference type="AlphaFoldDB" id="A0A9X2IFP8"/>
<accession>A0A9X2IFP8</accession>
<protein>
    <submittedName>
        <fullName evidence="3">Glycosyltransferase</fullName>
        <ecNumber evidence="3">2.4.-.-</ecNumber>
    </submittedName>
</protein>
<dbReference type="PANTHER" id="PTHR43685">
    <property type="entry name" value="GLYCOSYLTRANSFERASE"/>
    <property type="match status" value="1"/>
</dbReference>
<dbReference type="InterPro" id="IPR001173">
    <property type="entry name" value="Glyco_trans_2-like"/>
</dbReference>
<comment type="caution">
    <text evidence="3">The sequence shown here is derived from an EMBL/GenBank/DDBJ whole genome shotgun (WGS) entry which is preliminary data.</text>
</comment>
<dbReference type="RefSeq" id="WP_250826654.1">
    <property type="nucleotide sequence ID" value="NZ_JAMOIL010000007.1"/>
</dbReference>
<keyword evidence="4" id="KW-1185">Reference proteome</keyword>
<name>A0A9X2IFP8_9ACTN</name>
<dbReference type="Gene3D" id="3.90.550.10">
    <property type="entry name" value="Spore Coat Polysaccharide Biosynthesis Protein SpsA, Chain A"/>
    <property type="match status" value="1"/>
</dbReference>
<reference evidence="3" key="1">
    <citation type="submission" date="2022-05" db="EMBL/GenBank/DDBJ databases">
        <authorList>
            <person name="Tuo L."/>
        </authorList>
    </citation>
    <scope>NUCLEOTIDE SEQUENCE</scope>
    <source>
        <strain evidence="3">BSK12Z-4</strain>
    </source>
</reference>
<dbReference type="CDD" id="cd00761">
    <property type="entry name" value="Glyco_tranf_GTA_type"/>
    <property type="match status" value="1"/>
</dbReference>
<dbReference type="SUPFAM" id="SSF53448">
    <property type="entry name" value="Nucleotide-diphospho-sugar transferases"/>
    <property type="match status" value="1"/>
</dbReference>
<feature type="domain" description="Glycosyltransferase 2-like" evidence="2">
    <location>
        <begin position="26"/>
        <end position="150"/>
    </location>
</feature>
<keyword evidence="3" id="KW-0808">Transferase</keyword>
<proteinExistence type="predicted"/>
<dbReference type="GO" id="GO:0016757">
    <property type="term" value="F:glycosyltransferase activity"/>
    <property type="evidence" value="ECO:0007669"/>
    <property type="project" value="UniProtKB-KW"/>
</dbReference>
<evidence type="ECO:0000259" key="2">
    <source>
        <dbReference type="Pfam" id="PF00535"/>
    </source>
</evidence>
<dbReference type="InterPro" id="IPR050834">
    <property type="entry name" value="Glycosyltransf_2"/>
</dbReference>
<keyword evidence="3" id="KW-0328">Glycosyltransferase</keyword>
<feature type="region of interest" description="Disordered" evidence="1">
    <location>
        <begin position="1"/>
        <end position="20"/>
    </location>
</feature>
<evidence type="ECO:0000256" key="1">
    <source>
        <dbReference type="SAM" id="MobiDB-lite"/>
    </source>
</evidence>
<dbReference type="InterPro" id="IPR029044">
    <property type="entry name" value="Nucleotide-diphossugar_trans"/>
</dbReference>
<sequence length="321" mass="34736">MTSQRPAASPAPEVGPWPGSWPSVGVVVPTGGTRPHLLRRALDSVAAQDYPGEVRVVVVHDRVEPDTGLVSDGPRPVDVAVNTRTPGLAGTRNTGILAIGTDYVAFLDDDDHWLPGKLTAQVRRATAEDRPAMVTASMRVDFDGVSTPRLLGTDAIDHTMLTRNIVATAHSSGMLFDRAALVERIGLVSEDIPGSQNEDWDVKLRAARLGPIAHVDEPLVVVDWNRTSHYARSWDTKIASWDWMLAHHPEIARDRRASARVHGQLAFAEAARGRRVAALRHVARAVVGFQGAWRSVVTLAVVAGARPDAVIDALHRRGRGL</sequence>
<dbReference type="EC" id="2.4.-.-" evidence="3"/>
<evidence type="ECO:0000313" key="3">
    <source>
        <dbReference type="EMBL" id="MCM0619945.1"/>
    </source>
</evidence>
<gene>
    <name evidence="3" type="ORF">M8330_06505</name>
</gene>
<organism evidence="3 4">
    <name type="scientific">Nocardioides bruguierae</name>
    <dbReference type="NCBI Taxonomy" id="2945102"/>
    <lineage>
        <taxon>Bacteria</taxon>
        <taxon>Bacillati</taxon>
        <taxon>Actinomycetota</taxon>
        <taxon>Actinomycetes</taxon>
        <taxon>Propionibacteriales</taxon>
        <taxon>Nocardioidaceae</taxon>
        <taxon>Nocardioides</taxon>
    </lineage>
</organism>